<evidence type="ECO:0000313" key="2">
    <source>
        <dbReference type="Proteomes" id="UP000294919"/>
    </source>
</evidence>
<accession>A0A4V2SCF4</accession>
<keyword evidence="2" id="KW-1185">Reference proteome</keyword>
<reference evidence="1 2" key="1">
    <citation type="submission" date="2019-03" db="EMBL/GenBank/DDBJ databases">
        <title>Genomic Encyclopedia of Type Strains, Phase IV (KMG-IV): sequencing the most valuable type-strain genomes for metagenomic binning, comparative biology and taxonomic classification.</title>
        <authorList>
            <person name="Goeker M."/>
        </authorList>
    </citation>
    <scope>NUCLEOTIDE SEQUENCE [LARGE SCALE GENOMIC DNA]</scope>
    <source>
        <strain evidence="1 2">DSM 102940</strain>
    </source>
</reference>
<gene>
    <name evidence="1" type="ORF">EV214_103162</name>
</gene>
<dbReference type="Proteomes" id="UP000294919">
    <property type="component" value="Unassembled WGS sequence"/>
</dbReference>
<dbReference type="EMBL" id="SLWV01000003">
    <property type="protein sequence ID" value="TCO79110.1"/>
    <property type="molecule type" value="Genomic_DNA"/>
</dbReference>
<comment type="caution">
    <text evidence="1">The sequence shown here is derived from an EMBL/GenBank/DDBJ whole genome shotgun (WGS) entry which is preliminary data.</text>
</comment>
<sequence>MNILIPILKKDETWKQHKKKLVEEYAELHNELTRTQFLEKDGAVVDEEQIGKVVEEAMDVIQVAVGIIYKALETHREIAIKKIQGHFVKLFDRGWKFIKILRMEED</sequence>
<dbReference type="OrthoDB" id="1910321at2"/>
<evidence type="ECO:0000313" key="1">
    <source>
        <dbReference type="EMBL" id="TCO79110.1"/>
    </source>
</evidence>
<proteinExistence type="predicted"/>
<organism evidence="1 2">
    <name type="scientific">Marinisporobacter balticus</name>
    <dbReference type="NCBI Taxonomy" id="2018667"/>
    <lineage>
        <taxon>Bacteria</taxon>
        <taxon>Bacillati</taxon>
        <taxon>Bacillota</taxon>
        <taxon>Clostridia</taxon>
        <taxon>Peptostreptococcales</taxon>
        <taxon>Thermotaleaceae</taxon>
        <taxon>Marinisporobacter</taxon>
    </lineage>
</organism>
<dbReference type="RefSeq" id="WP_132242839.1">
    <property type="nucleotide sequence ID" value="NZ_SLWV01000003.1"/>
</dbReference>
<evidence type="ECO:0008006" key="3">
    <source>
        <dbReference type="Google" id="ProtNLM"/>
    </source>
</evidence>
<protein>
    <recommendedName>
        <fullName evidence="3">MazG-like nucleotide pyrophosphohydrolase family protein</fullName>
    </recommendedName>
</protein>
<dbReference type="AlphaFoldDB" id="A0A4V2SCF4"/>
<name>A0A4V2SCF4_9FIRM</name>